<dbReference type="AlphaFoldDB" id="A0A7J7ITZ7"/>
<name>A0A7J7ITZ7_BUGNE</name>
<evidence type="ECO:0000313" key="2">
    <source>
        <dbReference type="EMBL" id="KAF6016874.1"/>
    </source>
</evidence>
<protein>
    <submittedName>
        <fullName evidence="2">Uncharacterized protein</fullName>
    </submittedName>
</protein>
<organism evidence="2 3">
    <name type="scientific">Bugula neritina</name>
    <name type="common">Brown bryozoan</name>
    <name type="synonym">Sertularia neritina</name>
    <dbReference type="NCBI Taxonomy" id="10212"/>
    <lineage>
        <taxon>Eukaryota</taxon>
        <taxon>Metazoa</taxon>
        <taxon>Spiralia</taxon>
        <taxon>Lophotrochozoa</taxon>
        <taxon>Bryozoa</taxon>
        <taxon>Gymnolaemata</taxon>
        <taxon>Cheilostomatida</taxon>
        <taxon>Flustrina</taxon>
        <taxon>Buguloidea</taxon>
        <taxon>Bugulidae</taxon>
        <taxon>Bugula</taxon>
    </lineage>
</organism>
<dbReference type="EMBL" id="VXIV02003456">
    <property type="protein sequence ID" value="KAF6016874.1"/>
    <property type="molecule type" value="Genomic_DNA"/>
</dbReference>
<gene>
    <name evidence="2" type="ORF">EB796_024827</name>
</gene>
<keyword evidence="3" id="KW-1185">Reference proteome</keyword>
<accession>A0A7J7ITZ7</accession>
<dbReference type="Proteomes" id="UP000593567">
    <property type="component" value="Unassembled WGS sequence"/>
</dbReference>
<feature type="compositionally biased region" description="Low complexity" evidence="1">
    <location>
        <begin position="58"/>
        <end position="78"/>
    </location>
</feature>
<proteinExistence type="predicted"/>
<reference evidence="2" key="1">
    <citation type="submission" date="2020-06" db="EMBL/GenBank/DDBJ databases">
        <title>Draft genome of Bugula neritina, a colonial animal packing powerful symbionts and potential medicines.</title>
        <authorList>
            <person name="Rayko M."/>
        </authorList>
    </citation>
    <scope>NUCLEOTIDE SEQUENCE [LARGE SCALE GENOMIC DNA]</scope>
    <source>
        <strain evidence="2">Kwan_BN1</strain>
    </source>
</reference>
<dbReference type="OrthoDB" id="5919042at2759"/>
<evidence type="ECO:0000313" key="3">
    <source>
        <dbReference type="Proteomes" id="UP000593567"/>
    </source>
</evidence>
<comment type="caution">
    <text evidence="2">The sequence shown here is derived from an EMBL/GenBank/DDBJ whole genome shotgun (WGS) entry which is preliminary data.</text>
</comment>
<feature type="region of interest" description="Disordered" evidence="1">
    <location>
        <begin position="50"/>
        <end position="79"/>
    </location>
</feature>
<sequence>MCYSCLDKFNSKKSLSQWYNAINYKSLHTDTLLVPSLLHTGPVKILQQFPSSTKTSQNPKLSPSHKLLLPPNSLKSNSVGDSLDAAELESQHNNMNRLRSLSDGHTIQRSAEEVDDSTLTRCGSQRVKINKSVASGVEQTIPTIRPSPASTEVHGKNERSMRLSQSADSQYVCRLNRSDSDSCMHKSRGSFTRGSYERRSLRYKQPVRSAMKNRLPITRLAHPP</sequence>
<evidence type="ECO:0000256" key="1">
    <source>
        <dbReference type="SAM" id="MobiDB-lite"/>
    </source>
</evidence>